<dbReference type="PROSITE" id="PS50850">
    <property type="entry name" value="MFS"/>
    <property type="match status" value="1"/>
</dbReference>
<dbReference type="InterPro" id="IPR011701">
    <property type="entry name" value="MFS"/>
</dbReference>
<dbReference type="NCBIfam" id="TIGR00711">
    <property type="entry name" value="efflux_EmrB"/>
    <property type="match status" value="1"/>
</dbReference>
<dbReference type="PANTHER" id="PTHR42718:SF39">
    <property type="entry name" value="ACTINORHODIN TRANSPORTER-RELATED"/>
    <property type="match status" value="1"/>
</dbReference>
<dbReference type="CDD" id="cd17321">
    <property type="entry name" value="MFS_MMR_MDR_like"/>
    <property type="match status" value="1"/>
</dbReference>
<keyword evidence="6 8" id="KW-0472">Membrane</keyword>
<evidence type="ECO:0000256" key="8">
    <source>
        <dbReference type="SAM" id="Phobius"/>
    </source>
</evidence>
<feature type="transmembrane region" description="Helical" evidence="8">
    <location>
        <begin position="142"/>
        <end position="165"/>
    </location>
</feature>
<evidence type="ECO:0000256" key="2">
    <source>
        <dbReference type="ARBA" id="ARBA00022448"/>
    </source>
</evidence>
<dbReference type="PANTHER" id="PTHR42718">
    <property type="entry name" value="MAJOR FACILITATOR SUPERFAMILY MULTIDRUG TRANSPORTER MFSC"/>
    <property type="match status" value="1"/>
</dbReference>
<keyword evidence="4 8" id="KW-0812">Transmembrane</keyword>
<feature type="transmembrane region" description="Helical" evidence="8">
    <location>
        <begin position="277"/>
        <end position="302"/>
    </location>
</feature>
<feature type="transmembrane region" description="Helical" evidence="8">
    <location>
        <begin position="111"/>
        <end position="130"/>
    </location>
</feature>
<feature type="region of interest" description="Disordered" evidence="7">
    <location>
        <begin position="554"/>
        <end position="574"/>
    </location>
</feature>
<dbReference type="Pfam" id="PF07690">
    <property type="entry name" value="MFS_1"/>
    <property type="match status" value="1"/>
</dbReference>
<organism evidence="10 11">
    <name type="scientific">Actinomadura meridiana</name>
    <dbReference type="NCBI Taxonomy" id="559626"/>
    <lineage>
        <taxon>Bacteria</taxon>
        <taxon>Bacillati</taxon>
        <taxon>Actinomycetota</taxon>
        <taxon>Actinomycetes</taxon>
        <taxon>Streptosporangiales</taxon>
        <taxon>Thermomonosporaceae</taxon>
        <taxon>Actinomadura</taxon>
    </lineage>
</organism>
<keyword evidence="5 8" id="KW-1133">Transmembrane helix</keyword>
<proteinExistence type="predicted"/>
<evidence type="ECO:0000256" key="4">
    <source>
        <dbReference type="ARBA" id="ARBA00022692"/>
    </source>
</evidence>
<accession>A0ABP8BSF2</accession>
<feature type="transmembrane region" description="Helical" evidence="8">
    <location>
        <begin position="236"/>
        <end position="256"/>
    </location>
</feature>
<keyword evidence="11" id="KW-1185">Reference proteome</keyword>
<feature type="transmembrane region" description="Helical" evidence="8">
    <location>
        <begin position="177"/>
        <end position="195"/>
    </location>
</feature>
<dbReference type="Gene3D" id="1.20.1720.10">
    <property type="entry name" value="Multidrug resistance protein D"/>
    <property type="match status" value="1"/>
</dbReference>
<name>A0ABP8BSF2_9ACTN</name>
<keyword evidence="2" id="KW-0813">Transport</keyword>
<dbReference type="InterPro" id="IPR020846">
    <property type="entry name" value="MFS_dom"/>
</dbReference>
<feature type="compositionally biased region" description="Polar residues" evidence="7">
    <location>
        <begin position="563"/>
        <end position="574"/>
    </location>
</feature>
<evidence type="ECO:0000256" key="7">
    <source>
        <dbReference type="SAM" id="MobiDB-lite"/>
    </source>
</evidence>
<feature type="region of interest" description="Disordered" evidence="7">
    <location>
        <begin position="479"/>
        <end position="499"/>
    </location>
</feature>
<feature type="transmembrane region" description="Helical" evidence="8">
    <location>
        <begin position="344"/>
        <end position="364"/>
    </location>
</feature>
<feature type="transmembrane region" description="Helical" evidence="8">
    <location>
        <begin position="56"/>
        <end position="75"/>
    </location>
</feature>
<evidence type="ECO:0000313" key="11">
    <source>
        <dbReference type="Proteomes" id="UP001501710"/>
    </source>
</evidence>
<keyword evidence="3" id="KW-1003">Cell membrane</keyword>
<evidence type="ECO:0000256" key="5">
    <source>
        <dbReference type="ARBA" id="ARBA00022989"/>
    </source>
</evidence>
<gene>
    <name evidence="10" type="ORF">GCM10022254_04190</name>
</gene>
<feature type="transmembrane region" description="Helical" evidence="8">
    <location>
        <begin position="523"/>
        <end position="544"/>
    </location>
</feature>
<dbReference type="Gene3D" id="1.20.1250.20">
    <property type="entry name" value="MFS general substrate transporter like domains"/>
    <property type="match status" value="1"/>
</dbReference>
<dbReference type="RefSeq" id="WP_344888665.1">
    <property type="nucleotide sequence ID" value="NZ_BAABAS010000003.1"/>
</dbReference>
<feature type="transmembrane region" description="Helical" evidence="8">
    <location>
        <begin position="419"/>
        <end position="436"/>
    </location>
</feature>
<dbReference type="EMBL" id="BAABAS010000003">
    <property type="protein sequence ID" value="GAA4224531.1"/>
    <property type="molecule type" value="Genomic_DNA"/>
</dbReference>
<dbReference type="SUPFAM" id="SSF103473">
    <property type="entry name" value="MFS general substrate transporter"/>
    <property type="match status" value="2"/>
</dbReference>
<reference evidence="11" key="1">
    <citation type="journal article" date="2019" name="Int. J. Syst. Evol. Microbiol.">
        <title>The Global Catalogue of Microorganisms (GCM) 10K type strain sequencing project: providing services to taxonomists for standard genome sequencing and annotation.</title>
        <authorList>
            <consortium name="The Broad Institute Genomics Platform"/>
            <consortium name="The Broad Institute Genome Sequencing Center for Infectious Disease"/>
            <person name="Wu L."/>
            <person name="Ma J."/>
        </authorList>
    </citation>
    <scope>NUCLEOTIDE SEQUENCE [LARGE SCALE GENOMIC DNA]</scope>
    <source>
        <strain evidence="11">JCM 17440</strain>
    </source>
</reference>
<feature type="domain" description="Major facilitator superfamily (MFS) profile" evidence="9">
    <location>
        <begin position="18"/>
        <end position="548"/>
    </location>
</feature>
<evidence type="ECO:0000256" key="3">
    <source>
        <dbReference type="ARBA" id="ARBA00022475"/>
    </source>
</evidence>
<dbReference type="InterPro" id="IPR004638">
    <property type="entry name" value="EmrB-like"/>
</dbReference>
<feature type="transmembrane region" description="Helical" evidence="8">
    <location>
        <begin position="87"/>
        <end position="105"/>
    </location>
</feature>
<protein>
    <recommendedName>
        <fullName evidence="9">Major facilitator superfamily (MFS) profile domain-containing protein</fullName>
    </recommendedName>
</protein>
<comment type="subcellular location">
    <subcellularLocation>
        <location evidence="1">Cell membrane</location>
        <topology evidence="1">Multi-pass membrane protein</topology>
    </subcellularLocation>
</comment>
<evidence type="ECO:0000259" key="9">
    <source>
        <dbReference type="PROSITE" id="PS50850"/>
    </source>
</evidence>
<feature type="transmembrane region" description="Helical" evidence="8">
    <location>
        <begin position="376"/>
        <end position="398"/>
    </location>
</feature>
<dbReference type="Proteomes" id="UP001501710">
    <property type="component" value="Unassembled WGS sequence"/>
</dbReference>
<feature type="transmembrane region" description="Helical" evidence="8">
    <location>
        <begin position="314"/>
        <end position="337"/>
    </location>
</feature>
<comment type="caution">
    <text evidence="10">The sequence shown here is derived from an EMBL/GenBank/DDBJ whole genome shotgun (WGS) entry which is preliminary data.</text>
</comment>
<evidence type="ECO:0000256" key="1">
    <source>
        <dbReference type="ARBA" id="ARBA00004651"/>
    </source>
</evidence>
<feature type="transmembrane region" description="Helical" evidence="8">
    <location>
        <begin position="16"/>
        <end position="36"/>
    </location>
</feature>
<sequence length="574" mass="60576">MTPDGTGVSAPYSRRWIALCVLLVAGFMDLLDVTIVNVTIPTILEDLDAEYAKVEWVIAGYVLGFAALLITGGRLGDTYGRKRMFQVGVTGFTVASLLCGVAPNIDFLIGARFFQGAMSGLMVPQILSIMHATFPTEERGKVLGIWGGVLGSASAAGLVAGGLLLEWNPGGLDWRSIFLVNVPIGIAALIVAWATVPESKSPSAPKLDLVGVLLSVTGILMLVYPLMEGRALGWPAWSFALMGGAAAVLAAFVLYERWHGRTKGSPVIVLSLFRARAFTAGMSVWLLFWTVLGGFFFVWTLYMQVGLGWTPLHAGLTSLAFAFGGATGAGLSVQVFTPRFGRRVLLTGALLNAIGFATYAWVIADRELTIHSWQMLVPLAVSGFGFGLVVAPMVDAILTGVPRRDAGSASGVLNTIQQVGMALGVALSGVLFFGWIDDNADHGVDETVPALRRDLTAEGLPPAAQERVVAQFRTCVRDRSGASDPTAVPASCRTGSPSGDRRLAELLTSTGEQANGHNFARGFAITVGYGAGMMLVVFAGLFAIPRRIETRDLDAEIAPSGDPVSSGSAPTPRD</sequence>
<dbReference type="InterPro" id="IPR036259">
    <property type="entry name" value="MFS_trans_sf"/>
</dbReference>
<evidence type="ECO:0000256" key="6">
    <source>
        <dbReference type="ARBA" id="ARBA00023136"/>
    </source>
</evidence>
<evidence type="ECO:0000313" key="10">
    <source>
        <dbReference type="EMBL" id="GAA4224531.1"/>
    </source>
</evidence>
<feature type="transmembrane region" description="Helical" evidence="8">
    <location>
        <begin position="207"/>
        <end position="224"/>
    </location>
</feature>